<dbReference type="SUPFAM" id="SSF52540">
    <property type="entry name" value="P-loop containing nucleoside triphosphate hydrolases"/>
    <property type="match status" value="1"/>
</dbReference>
<evidence type="ECO:0000256" key="2">
    <source>
        <dbReference type="ARBA" id="ARBA00005417"/>
    </source>
</evidence>
<dbReference type="InterPro" id="IPR030679">
    <property type="entry name" value="ABC_ATPase_HisP-typ"/>
</dbReference>
<dbReference type="InterPro" id="IPR003593">
    <property type="entry name" value="AAA+_ATPase"/>
</dbReference>
<dbReference type="GO" id="GO:0005524">
    <property type="term" value="F:ATP binding"/>
    <property type="evidence" value="ECO:0007669"/>
    <property type="project" value="UniProtKB-KW"/>
</dbReference>
<evidence type="ECO:0000256" key="6">
    <source>
        <dbReference type="ARBA" id="ARBA00022840"/>
    </source>
</evidence>
<dbReference type="PANTHER" id="PTHR43166:SF35">
    <property type="entry name" value="L-CYSTINE IMPORT ATP-BINDING PROTEIN TCYN"/>
    <property type="match status" value="1"/>
</dbReference>
<dbReference type="SMART" id="SM00382">
    <property type="entry name" value="AAA"/>
    <property type="match status" value="1"/>
</dbReference>
<comment type="similarity">
    <text evidence="2">Belongs to the ABC transporter superfamily.</text>
</comment>
<gene>
    <name evidence="9" type="ORF">SAMN02746065_10414</name>
</gene>
<proteinExistence type="inferred from homology"/>
<evidence type="ECO:0000313" key="9">
    <source>
        <dbReference type="EMBL" id="SMC54387.1"/>
    </source>
</evidence>
<evidence type="ECO:0000256" key="1">
    <source>
        <dbReference type="ARBA" id="ARBA00004202"/>
    </source>
</evidence>
<dbReference type="GO" id="GO:0005886">
    <property type="term" value="C:plasma membrane"/>
    <property type="evidence" value="ECO:0007669"/>
    <property type="project" value="UniProtKB-SubCell"/>
</dbReference>
<dbReference type="PANTHER" id="PTHR43166">
    <property type="entry name" value="AMINO ACID IMPORT ATP-BINDING PROTEIN"/>
    <property type="match status" value="1"/>
</dbReference>
<dbReference type="GO" id="GO:0015424">
    <property type="term" value="F:ABC-type amino acid transporter activity"/>
    <property type="evidence" value="ECO:0007669"/>
    <property type="project" value="InterPro"/>
</dbReference>
<protein>
    <submittedName>
        <fullName evidence="9">Amino acid ABC transporter ATP-binding protein, PAAT family</fullName>
    </submittedName>
</protein>
<dbReference type="EMBL" id="FWXY01000004">
    <property type="protein sequence ID" value="SMC54387.1"/>
    <property type="molecule type" value="Genomic_DNA"/>
</dbReference>
<reference evidence="9 10" key="1">
    <citation type="submission" date="2017-04" db="EMBL/GenBank/DDBJ databases">
        <authorList>
            <person name="Afonso C.L."/>
            <person name="Miller P.J."/>
            <person name="Scott M.A."/>
            <person name="Spackman E."/>
            <person name="Goraichik I."/>
            <person name="Dimitrov K.M."/>
            <person name="Suarez D.L."/>
            <person name="Swayne D.E."/>
        </authorList>
    </citation>
    <scope>NUCLEOTIDE SEQUENCE [LARGE SCALE GENOMIC DNA]</scope>
    <source>
        <strain evidence="9 10">DSM 3385</strain>
    </source>
</reference>
<dbReference type="PIRSF" id="PIRSF039085">
    <property type="entry name" value="ABC_ATPase_HisP"/>
    <property type="match status" value="1"/>
</dbReference>
<keyword evidence="6 9" id="KW-0067">ATP-binding</keyword>
<keyword evidence="5" id="KW-0547">Nucleotide-binding</keyword>
<keyword evidence="10" id="KW-1185">Reference proteome</keyword>
<dbReference type="STRING" id="1121400.SAMN02746065_10414"/>
<dbReference type="GO" id="GO:0016887">
    <property type="term" value="F:ATP hydrolysis activity"/>
    <property type="evidence" value="ECO:0007669"/>
    <property type="project" value="InterPro"/>
</dbReference>
<dbReference type="Proteomes" id="UP000192418">
    <property type="component" value="Unassembled WGS sequence"/>
</dbReference>
<dbReference type="PROSITE" id="PS50893">
    <property type="entry name" value="ABC_TRANSPORTER_2"/>
    <property type="match status" value="1"/>
</dbReference>
<dbReference type="Gene3D" id="3.40.50.300">
    <property type="entry name" value="P-loop containing nucleotide triphosphate hydrolases"/>
    <property type="match status" value="1"/>
</dbReference>
<dbReference type="InterPro" id="IPR003439">
    <property type="entry name" value="ABC_transporter-like_ATP-bd"/>
</dbReference>
<feature type="domain" description="ABC transporter" evidence="8">
    <location>
        <begin position="6"/>
        <end position="251"/>
    </location>
</feature>
<dbReference type="PROSITE" id="PS00211">
    <property type="entry name" value="ABC_TRANSPORTER_1"/>
    <property type="match status" value="1"/>
</dbReference>
<dbReference type="RefSeq" id="WP_084067430.1">
    <property type="nucleotide sequence ID" value="NZ_FWXY01000004.1"/>
</dbReference>
<accession>A0A1W2A122</accession>
<keyword evidence="7" id="KW-0472">Membrane</keyword>
<dbReference type="AlphaFoldDB" id="A0A1W2A122"/>
<keyword evidence="4" id="KW-1003">Cell membrane</keyword>
<evidence type="ECO:0000313" key="10">
    <source>
        <dbReference type="Proteomes" id="UP000192418"/>
    </source>
</evidence>
<sequence length="254" mass="28250">MTATALSVRNIRKSFGEDEVLKGISFDAHSGDVISIIGSSGSGKSTLLRCINFLERADSGEVAVAGEIIKTHKAKDGQLSPSDKHQLKQMRARLGMVFQNFNLWAHRTVLENIIEGPVQVLKHPKKKAVADAEILMDKVGISQKRNHYPSQLSGGQQQRVAIARALAMQPTVMLFDEPTSALDPELVNEVVQVIRQLATEKRTMIMVTHEMALAREISTHLIFLHNGRIEEQGPPQLIMENPKSDRLRQFIGKF</sequence>
<evidence type="ECO:0000256" key="5">
    <source>
        <dbReference type="ARBA" id="ARBA00022741"/>
    </source>
</evidence>
<dbReference type="InterPro" id="IPR027417">
    <property type="entry name" value="P-loop_NTPase"/>
</dbReference>
<organism evidence="9 10">
    <name type="scientific">Desulfocicer vacuolatum DSM 3385</name>
    <dbReference type="NCBI Taxonomy" id="1121400"/>
    <lineage>
        <taxon>Bacteria</taxon>
        <taxon>Pseudomonadati</taxon>
        <taxon>Thermodesulfobacteriota</taxon>
        <taxon>Desulfobacteria</taxon>
        <taxon>Desulfobacterales</taxon>
        <taxon>Desulfobacteraceae</taxon>
        <taxon>Desulfocicer</taxon>
    </lineage>
</organism>
<evidence type="ECO:0000256" key="3">
    <source>
        <dbReference type="ARBA" id="ARBA00022448"/>
    </source>
</evidence>
<evidence type="ECO:0000256" key="4">
    <source>
        <dbReference type="ARBA" id="ARBA00022475"/>
    </source>
</evidence>
<comment type="subcellular location">
    <subcellularLocation>
        <location evidence="1">Cell membrane</location>
        <topology evidence="1">Peripheral membrane protein</topology>
    </subcellularLocation>
</comment>
<evidence type="ECO:0000259" key="8">
    <source>
        <dbReference type="PROSITE" id="PS50893"/>
    </source>
</evidence>
<name>A0A1W2A122_9BACT</name>
<dbReference type="Pfam" id="PF00005">
    <property type="entry name" value="ABC_tran"/>
    <property type="match status" value="1"/>
</dbReference>
<dbReference type="InterPro" id="IPR050086">
    <property type="entry name" value="MetN_ABC_transporter-like"/>
</dbReference>
<dbReference type="FunFam" id="3.40.50.300:FF:000020">
    <property type="entry name" value="Amino acid ABC transporter ATP-binding component"/>
    <property type="match status" value="1"/>
</dbReference>
<dbReference type="InterPro" id="IPR017871">
    <property type="entry name" value="ABC_transporter-like_CS"/>
</dbReference>
<keyword evidence="3" id="KW-0813">Transport</keyword>
<evidence type="ECO:0000256" key="7">
    <source>
        <dbReference type="ARBA" id="ARBA00023136"/>
    </source>
</evidence>
<dbReference type="OrthoDB" id="5448699at2"/>